<comment type="caution">
    <text evidence="13">The sequence shown here is derived from an EMBL/GenBank/DDBJ whole genome shotgun (WGS) entry which is preliminary data.</text>
</comment>
<feature type="domain" description="ABC transporter" evidence="12">
    <location>
        <begin position="915"/>
        <end position="1166"/>
    </location>
</feature>
<evidence type="ECO:0000256" key="7">
    <source>
        <dbReference type="ARBA" id="ARBA00022840"/>
    </source>
</evidence>
<dbReference type="InterPro" id="IPR003439">
    <property type="entry name" value="ABC_transporter-like_ATP-bd"/>
</dbReference>
<feature type="transmembrane region" description="Helical" evidence="11">
    <location>
        <begin position="557"/>
        <end position="577"/>
    </location>
</feature>
<evidence type="ECO:0000256" key="9">
    <source>
        <dbReference type="ARBA" id="ARBA00023136"/>
    </source>
</evidence>
<keyword evidence="8 11" id="KW-1133">Transmembrane helix</keyword>
<accession>A0AAW1Q4T5</accession>
<keyword evidence="9 11" id="KW-0472">Membrane</keyword>
<dbReference type="EMBL" id="JALJOR010000006">
    <property type="protein sequence ID" value="KAK9815219.1"/>
    <property type="molecule type" value="Genomic_DNA"/>
</dbReference>
<feature type="transmembrane region" description="Helical" evidence="11">
    <location>
        <begin position="638"/>
        <end position="655"/>
    </location>
</feature>
<evidence type="ECO:0000256" key="1">
    <source>
        <dbReference type="ARBA" id="ARBA00004141"/>
    </source>
</evidence>
<feature type="transmembrane region" description="Helical" evidence="11">
    <location>
        <begin position="1483"/>
        <end position="1509"/>
    </location>
</feature>
<dbReference type="GO" id="GO:0140359">
    <property type="term" value="F:ABC-type transporter activity"/>
    <property type="evidence" value="ECO:0007669"/>
    <property type="project" value="InterPro"/>
</dbReference>
<dbReference type="CDD" id="cd03232">
    <property type="entry name" value="ABCG_PDR_domain2"/>
    <property type="match status" value="1"/>
</dbReference>
<name>A0AAW1Q4T5_9CHLO</name>
<feature type="transmembrane region" description="Helical" evidence="11">
    <location>
        <begin position="1289"/>
        <end position="1309"/>
    </location>
</feature>
<sequence length="1514" mass="168001">MEDEPHHINRGRRSWDDTNALEQSNAFAPRIDRPDDTDALVKAALELKNDPRHSRLAVILEDRDPSKEAVRVIDVHKMTKSQKQLIVRKAMGTSDQDNEILLSRMRERMDRAGVELSKVEVRFNDLRVETEVFVGNRALPTVKNSMQGFFEAFTRPLGLARPQQRPFRILKGVSGVLKPGRMCLLLGPPGCGKTTLLQALAGKLRNGGLMSVAGDLTYNGRTLDSFVVERTAGYVQQVDQHLAELTVRETFNFAAWCQGVGYKADEIAEIRQKEKELGLEPDPIVDGYMKARGRASPEHIVTDIVLKVLGLDVCADTIVGNQLVRGISGGQRKRVTTGEVIVGPIKTLFLDEISTGLDSSSTFQIIKCIRSFCHNLEATVLCALLQPPPETYELFDDVMLMAHGHIVYFGPREEVMPFFEGLGFHCPVGKNVADFLQDVTLPGDQEQYWADRSKKRSFMSVREMVDAYQATERSQAVMSPLKTPLQPTERMVKSLVTTKYGIPRLQALRACLRRDITLLKRDTFTPISRSILLAWLAFLVGTAMISTGHDTLAHADLFLLEIFFAALISIFAGFGKIPETIMALPVFYRQRENKFFPAWCFAAPQTIMDMPLAAWETTLWVCITYFSIGFARDAGRFWLHWLIIFLTNMSSNAMFRACAAIGRDPILASTTGVIAIFAVIFSAGIMIARFSIPGWWIWLYWISPVAFSVRALAINEFSAPAWDVRNPDNRSQRLGDALLDSFGIQTDTFWVWLGILVLVGYVVVFNLATVLALTFLSYPAKPPTFPEAMLEKSEADGAAATAGQASTAGSKPPDQPRQSQGGTVNGGPAKGYSGQRSAGEAGPGDDWDEEKGGVQEVELAERDVSSSVSASPRSIVSSWRSVRPARRRSASLDVSRSQRAISQASLILPFQPVVLSFRDVRYSVDQPGSRGRWGSKPQLELLKGITGAFRPGVLTALMGASGAGKTTLMDVLADRKTGGRITGEQYLNGAPKQRATLARVMGYVEQNDIHSPQTTVFEALQFSARLRLARDIDSKTEKAFVENVLELVDLAPLRDGLVGLPGRSGLSVEQRKRLTIAVELVANPAIVFCDEPTSGLDARAAATVMRAIKNTVKTGRTVVCTIHQPSADIFEAFDELLLLQRGGTAIYAGPLGEHSRHLVEYFEGLGVPPIAPGYNPATWMLEHTTTSAEEASGQDYTERFAASDLQRRTDALVAEYSQPSERYPTVHFDTVYAKPRLTQYLVLLKRLSICYWRTPDYNWIRLLITIILGFVLGTLYWRLGNKVDSPAGVQNVSGAINGVTIFLGALYSFNVMPVVSIERTVFYREQGSYMYASFPFAMAQSSVELPYLVVNTLIYSAIVYWCIYFRANAACFWWFVLFLFLTLDFFTHVAIMCVALTPSVQIGVTLLTVFIGSWNLLSGFYIPKPLIPGWWIWGFYLNPLSWSTYGLIGSQLGDVQSTLVTASERSVSVAQYVKDTFDFDHSFIGWTVLILVGFCLMFRLVTAAALKLLNFQTR</sequence>
<keyword evidence="3" id="KW-0813">Transport</keyword>
<dbReference type="Pfam" id="PF00005">
    <property type="entry name" value="ABC_tran"/>
    <property type="match status" value="2"/>
</dbReference>
<dbReference type="InterPro" id="IPR003593">
    <property type="entry name" value="AAA+_ATPase"/>
</dbReference>
<feature type="domain" description="ABC transporter" evidence="12">
    <location>
        <begin position="154"/>
        <end position="428"/>
    </location>
</feature>
<dbReference type="InterPro" id="IPR027417">
    <property type="entry name" value="P-loop_NTPase"/>
</dbReference>
<feature type="transmembrane region" description="Helical" evidence="11">
    <location>
        <begin position="1259"/>
        <end position="1277"/>
    </location>
</feature>
<evidence type="ECO:0000256" key="10">
    <source>
        <dbReference type="SAM" id="MobiDB-lite"/>
    </source>
</evidence>
<dbReference type="FunFam" id="3.40.50.300:FF:000059">
    <property type="entry name" value="ABC transporter G family member 40"/>
    <property type="match status" value="1"/>
</dbReference>
<dbReference type="InterPro" id="IPR034003">
    <property type="entry name" value="ABCG_PDR_2"/>
</dbReference>
<dbReference type="Pfam" id="PF19055">
    <property type="entry name" value="ABC2_membrane_7"/>
    <property type="match status" value="1"/>
</dbReference>
<feature type="transmembrane region" description="Helical" evidence="11">
    <location>
        <begin position="1372"/>
        <end position="1395"/>
    </location>
</feature>
<dbReference type="GO" id="GO:0016020">
    <property type="term" value="C:membrane"/>
    <property type="evidence" value="ECO:0007669"/>
    <property type="project" value="UniProtKB-SubCell"/>
</dbReference>
<evidence type="ECO:0000313" key="13">
    <source>
        <dbReference type="EMBL" id="KAK9815219.1"/>
    </source>
</evidence>
<feature type="compositionally biased region" description="Low complexity" evidence="10">
    <location>
        <begin position="796"/>
        <end position="810"/>
    </location>
</feature>
<feature type="transmembrane region" description="Helical" evidence="11">
    <location>
        <begin position="527"/>
        <end position="545"/>
    </location>
</feature>
<keyword evidence="14" id="KW-1185">Reference proteome</keyword>
<evidence type="ECO:0000313" key="14">
    <source>
        <dbReference type="Proteomes" id="UP001489004"/>
    </source>
</evidence>
<feature type="region of interest" description="Disordered" evidence="10">
    <location>
        <begin position="792"/>
        <end position="851"/>
    </location>
</feature>
<feature type="transmembrane region" description="Helical" evidence="11">
    <location>
        <begin position="695"/>
        <end position="714"/>
    </location>
</feature>
<evidence type="ECO:0000256" key="4">
    <source>
        <dbReference type="ARBA" id="ARBA00022692"/>
    </source>
</evidence>
<dbReference type="PROSITE" id="PS50893">
    <property type="entry name" value="ABC_TRANSPORTER_2"/>
    <property type="match status" value="2"/>
</dbReference>
<dbReference type="GO" id="GO:0016887">
    <property type="term" value="F:ATP hydrolysis activity"/>
    <property type="evidence" value="ECO:0007669"/>
    <property type="project" value="InterPro"/>
</dbReference>
<dbReference type="GO" id="GO:0005524">
    <property type="term" value="F:ATP binding"/>
    <property type="evidence" value="ECO:0007669"/>
    <property type="project" value="UniProtKB-KW"/>
</dbReference>
<evidence type="ECO:0000256" key="2">
    <source>
        <dbReference type="ARBA" id="ARBA00006012"/>
    </source>
</evidence>
<dbReference type="Pfam" id="PF14510">
    <property type="entry name" value="ABC_trans_N"/>
    <property type="match status" value="1"/>
</dbReference>
<dbReference type="PANTHER" id="PTHR19241">
    <property type="entry name" value="ATP-BINDING CASSETTE TRANSPORTER"/>
    <property type="match status" value="1"/>
</dbReference>
<dbReference type="FunFam" id="3.40.50.300:FF:000179">
    <property type="entry name" value="ABC transporter G family member 34"/>
    <property type="match status" value="1"/>
</dbReference>
<comment type="subcellular location">
    <subcellularLocation>
        <location evidence="1">Membrane</location>
        <topology evidence="1">Multi-pass membrane protein</topology>
    </subcellularLocation>
</comment>
<dbReference type="SUPFAM" id="SSF52540">
    <property type="entry name" value="P-loop containing nucleoside triphosphate hydrolases"/>
    <property type="match status" value="2"/>
</dbReference>
<organism evidence="13 14">
    <name type="scientific">[Myrmecia] bisecta</name>
    <dbReference type="NCBI Taxonomy" id="41462"/>
    <lineage>
        <taxon>Eukaryota</taxon>
        <taxon>Viridiplantae</taxon>
        <taxon>Chlorophyta</taxon>
        <taxon>core chlorophytes</taxon>
        <taxon>Trebouxiophyceae</taxon>
        <taxon>Trebouxiales</taxon>
        <taxon>Trebouxiaceae</taxon>
        <taxon>Myrmecia</taxon>
    </lineage>
</organism>
<keyword evidence="7" id="KW-0067">ATP-binding</keyword>
<dbReference type="InterPro" id="IPR029481">
    <property type="entry name" value="ABC_trans_N"/>
</dbReference>
<keyword evidence="6" id="KW-0547">Nucleotide-binding</keyword>
<dbReference type="Pfam" id="PF01061">
    <property type="entry name" value="ABC2_membrane"/>
    <property type="match status" value="2"/>
</dbReference>
<evidence type="ECO:0000256" key="5">
    <source>
        <dbReference type="ARBA" id="ARBA00022737"/>
    </source>
</evidence>
<dbReference type="SMART" id="SM00382">
    <property type="entry name" value="AAA"/>
    <property type="match status" value="2"/>
</dbReference>
<dbReference type="InterPro" id="IPR013525">
    <property type="entry name" value="ABC2_TM"/>
</dbReference>
<dbReference type="Proteomes" id="UP001489004">
    <property type="component" value="Unassembled WGS sequence"/>
</dbReference>
<dbReference type="Gene3D" id="3.40.50.300">
    <property type="entry name" value="P-loop containing nucleotide triphosphate hydrolases"/>
    <property type="match status" value="2"/>
</dbReference>
<reference evidence="13 14" key="1">
    <citation type="journal article" date="2024" name="Nat. Commun.">
        <title>Phylogenomics reveals the evolutionary origins of lichenization in chlorophyte algae.</title>
        <authorList>
            <person name="Puginier C."/>
            <person name="Libourel C."/>
            <person name="Otte J."/>
            <person name="Skaloud P."/>
            <person name="Haon M."/>
            <person name="Grisel S."/>
            <person name="Petersen M."/>
            <person name="Berrin J.G."/>
            <person name="Delaux P.M."/>
            <person name="Dal Grande F."/>
            <person name="Keller J."/>
        </authorList>
    </citation>
    <scope>NUCLEOTIDE SEQUENCE [LARGE SCALE GENOMIC DNA]</scope>
    <source>
        <strain evidence="13 14">SAG 2043</strain>
    </source>
</reference>
<gene>
    <name evidence="13" type="ORF">WJX72_000157</name>
</gene>
<evidence type="ECO:0000256" key="8">
    <source>
        <dbReference type="ARBA" id="ARBA00022989"/>
    </source>
</evidence>
<dbReference type="InterPro" id="IPR013581">
    <property type="entry name" value="PDR_assoc"/>
</dbReference>
<dbReference type="Pfam" id="PF08370">
    <property type="entry name" value="PDR_assoc"/>
    <property type="match status" value="1"/>
</dbReference>
<feature type="transmembrane region" description="Helical" evidence="11">
    <location>
        <begin position="667"/>
        <end position="688"/>
    </location>
</feature>
<comment type="similarity">
    <text evidence="2">Belongs to the ABC transporter superfamily. ABCG family. PDR (TC 3.A.1.205) subfamily.</text>
</comment>
<feature type="transmembrane region" description="Helical" evidence="11">
    <location>
        <begin position="749"/>
        <end position="776"/>
    </location>
</feature>
<evidence type="ECO:0000256" key="11">
    <source>
        <dbReference type="SAM" id="Phobius"/>
    </source>
</evidence>
<feature type="transmembrane region" description="Helical" evidence="11">
    <location>
        <begin position="1402"/>
        <end position="1422"/>
    </location>
</feature>
<keyword evidence="4 11" id="KW-0812">Transmembrane</keyword>
<evidence type="ECO:0000256" key="3">
    <source>
        <dbReference type="ARBA" id="ARBA00022448"/>
    </source>
</evidence>
<dbReference type="GO" id="GO:0071944">
    <property type="term" value="C:cell periphery"/>
    <property type="evidence" value="ECO:0007669"/>
    <property type="project" value="UniProtKB-ARBA"/>
</dbReference>
<feature type="transmembrane region" description="Helical" evidence="11">
    <location>
        <begin position="1345"/>
        <end position="1366"/>
    </location>
</feature>
<dbReference type="InterPro" id="IPR043926">
    <property type="entry name" value="ABCG_dom"/>
</dbReference>
<evidence type="ECO:0000256" key="6">
    <source>
        <dbReference type="ARBA" id="ARBA00022741"/>
    </source>
</evidence>
<protein>
    <recommendedName>
        <fullName evidence="12">ABC transporter domain-containing protein</fullName>
    </recommendedName>
</protein>
<evidence type="ECO:0000259" key="12">
    <source>
        <dbReference type="PROSITE" id="PS50893"/>
    </source>
</evidence>
<keyword evidence="5" id="KW-0677">Repeat</keyword>
<proteinExistence type="inferred from homology"/>